<evidence type="ECO:0000313" key="1">
    <source>
        <dbReference type="EMBL" id="WAJ26178.1"/>
    </source>
</evidence>
<sequence>MALCIDAASVLRLGGKNVADRYPVWPAGAKPYPRWRIQDLWQIARAA</sequence>
<protein>
    <submittedName>
        <fullName evidence="1">Uncharacterized protein</fullName>
    </submittedName>
</protein>
<name>A0ACD4NH89_9HYPH</name>
<dbReference type="EMBL" id="CP113520">
    <property type="protein sequence ID" value="WAJ26178.1"/>
    <property type="molecule type" value="Genomic_DNA"/>
</dbReference>
<accession>A0ACD4NH89</accession>
<keyword evidence="2" id="KW-1185">Reference proteome</keyword>
<gene>
    <name evidence="1" type="ORF">OXU80_14785</name>
</gene>
<evidence type="ECO:0000313" key="2">
    <source>
        <dbReference type="Proteomes" id="UP001163223"/>
    </source>
</evidence>
<dbReference type="Proteomes" id="UP001163223">
    <property type="component" value="Chromosome"/>
</dbReference>
<organism evidence="1 2">
    <name type="scientific">Antarcticirhabdus aurantiaca</name>
    <dbReference type="NCBI Taxonomy" id="2606717"/>
    <lineage>
        <taxon>Bacteria</taxon>
        <taxon>Pseudomonadati</taxon>
        <taxon>Pseudomonadota</taxon>
        <taxon>Alphaproteobacteria</taxon>
        <taxon>Hyphomicrobiales</taxon>
        <taxon>Aurantimonadaceae</taxon>
        <taxon>Antarcticirhabdus</taxon>
    </lineage>
</organism>
<proteinExistence type="predicted"/>
<reference evidence="1" key="1">
    <citation type="submission" date="2022-11" db="EMBL/GenBank/DDBJ databases">
        <title>beta-Carotene-producing bacterium, Jeongeuplla avenae sp. nov., alleviates the salt stress of Arabidopsis seedlings.</title>
        <authorList>
            <person name="Jiang L."/>
            <person name="Lee J."/>
        </authorList>
    </citation>
    <scope>NUCLEOTIDE SEQUENCE</scope>
    <source>
        <strain evidence="1">DY_R2A_6</strain>
    </source>
</reference>